<sequence length="256" mass="26766">MTTAELIRALAAAGAPAEAIALAVDAVEAARAPDAARRAAERDRKRRQRARAAGADLFEGDAEASFDAESTPSPEGRATGGACPATDAPRPATAPDTGADGPALLPPDGPPPPQTPPPPLNPPTRNRRGRGERLIPRWQPAPLPMPEADMVALWPAGRLERELARFRDHWAAAAGANARKHDWDAAWRNWLRKADDETPRNPRRTGRRAGNAAPERGAGSDAAAGSFDPGGPELADLASPLVRAGLARLRHAGGAG</sequence>
<feature type="region of interest" description="Disordered" evidence="1">
    <location>
        <begin position="29"/>
        <end position="145"/>
    </location>
</feature>
<reference evidence="3" key="1">
    <citation type="journal article" date="2019" name="Int. J. Syst. Evol. Microbiol.">
        <title>The Global Catalogue of Microorganisms (GCM) 10K type strain sequencing project: providing services to taxonomists for standard genome sequencing and annotation.</title>
        <authorList>
            <consortium name="The Broad Institute Genomics Platform"/>
            <consortium name="The Broad Institute Genome Sequencing Center for Infectious Disease"/>
            <person name="Wu L."/>
            <person name="Ma J."/>
        </authorList>
    </citation>
    <scope>NUCLEOTIDE SEQUENCE [LARGE SCALE GENOMIC DNA]</scope>
    <source>
        <strain evidence="3">KCTC 42644</strain>
    </source>
</reference>
<feature type="compositionally biased region" description="Pro residues" evidence="1">
    <location>
        <begin position="104"/>
        <end position="122"/>
    </location>
</feature>
<feature type="region of interest" description="Disordered" evidence="1">
    <location>
        <begin position="193"/>
        <end position="236"/>
    </location>
</feature>
<dbReference type="RefSeq" id="WP_380855993.1">
    <property type="nucleotide sequence ID" value="NZ_JBHRXV010000001.1"/>
</dbReference>
<organism evidence="2 3">
    <name type="scientific">Sphingoaurantiacus capsulatus</name>
    <dbReference type="NCBI Taxonomy" id="1771310"/>
    <lineage>
        <taxon>Bacteria</taxon>
        <taxon>Pseudomonadati</taxon>
        <taxon>Pseudomonadota</taxon>
        <taxon>Alphaproteobacteria</taxon>
        <taxon>Sphingomonadales</taxon>
        <taxon>Sphingosinicellaceae</taxon>
        <taxon>Sphingoaurantiacus</taxon>
    </lineage>
</organism>
<evidence type="ECO:0000313" key="2">
    <source>
        <dbReference type="EMBL" id="MFC3711318.1"/>
    </source>
</evidence>
<feature type="compositionally biased region" description="Low complexity" evidence="1">
    <location>
        <begin position="217"/>
        <end position="232"/>
    </location>
</feature>
<proteinExistence type="predicted"/>
<accession>A0ABV7X6F7</accession>
<name>A0ABV7X6F7_9SPHN</name>
<keyword evidence="3" id="KW-1185">Reference proteome</keyword>
<dbReference type="EMBL" id="JBHRXV010000001">
    <property type="protein sequence ID" value="MFC3711318.1"/>
    <property type="molecule type" value="Genomic_DNA"/>
</dbReference>
<dbReference type="Proteomes" id="UP001595615">
    <property type="component" value="Unassembled WGS sequence"/>
</dbReference>
<evidence type="ECO:0000313" key="3">
    <source>
        <dbReference type="Proteomes" id="UP001595615"/>
    </source>
</evidence>
<feature type="compositionally biased region" description="Low complexity" evidence="1">
    <location>
        <begin position="82"/>
        <end position="103"/>
    </location>
</feature>
<protein>
    <submittedName>
        <fullName evidence="2">Uncharacterized protein</fullName>
    </submittedName>
</protein>
<feature type="compositionally biased region" description="Basic and acidic residues" evidence="1">
    <location>
        <begin position="34"/>
        <end position="43"/>
    </location>
</feature>
<evidence type="ECO:0000256" key="1">
    <source>
        <dbReference type="SAM" id="MobiDB-lite"/>
    </source>
</evidence>
<comment type="caution">
    <text evidence="2">The sequence shown here is derived from an EMBL/GenBank/DDBJ whole genome shotgun (WGS) entry which is preliminary data.</text>
</comment>
<gene>
    <name evidence="2" type="ORF">ACFOMD_01970</name>
</gene>